<keyword evidence="8 14" id="KW-0812">Transmembrane</keyword>
<dbReference type="GO" id="GO:0000155">
    <property type="term" value="F:phosphorelay sensor kinase activity"/>
    <property type="evidence" value="ECO:0007669"/>
    <property type="project" value="InterPro"/>
</dbReference>
<dbReference type="FunFam" id="3.30.565.10:FF:000010">
    <property type="entry name" value="Sensor histidine kinase RcsC"/>
    <property type="match status" value="1"/>
</dbReference>
<dbReference type="Gene3D" id="3.30.450.20">
    <property type="entry name" value="PAS domain"/>
    <property type="match status" value="1"/>
</dbReference>
<dbReference type="InterPro" id="IPR003594">
    <property type="entry name" value="HATPase_dom"/>
</dbReference>
<evidence type="ECO:0000256" key="11">
    <source>
        <dbReference type="ARBA" id="ARBA00023012"/>
    </source>
</evidence>
<accession>A7NJR7</accession>
<dbReference type="PROSITE" id="PS50109">
    <property type="entry name" value="HIS_KIN"/>
    <property type="match status" value="1"/>
</dbReference>
<evidence type="ECO:0000256" key="13">
    <source>
        <dbReference type="ARBA" id="ARBA00074306"/>
    </source>
</evidence>
<evidence type="ECO:0000313" key="18">
    <source>
        <dbReference type="Proteomes" id="UP000000263"/>
    </source>
</evidence>
<comment type="similarity">
    <text evidence="3">In the N-terminal section; belongs to the phytochrome family.</text>
</comment>
<evidence type="ECO:0000256" key="1">
    <source>
        <dbReference type="ARBA" id="ARBA00000085"/>
    </source>
</evidence>
<evidence type="ECO:0000313" key="17">
    <source>
        <dbReference type="EMBL" id="ABU57737.1"/>
    </source>
</evidence>
<sequence>MYHCAIFSHPMLTRRSFRLTIRSKMTLVALVLALAPLIFVSALSLSALDRARGIAVQTASDALRKQTEEDLARWVTDKANLYDAKLERVYQQVETIVSYQPLTGGGADANTVSERVWVAPDGPTPAALRKHADTIALARRYIPLLRASVDQEGMVSLAYVAFEDGGVLAFDHDITDVLDAIKPFDPRKRSWYIAAREAGKPVWVDTYVDANTKKLTTTCAAPLYDRNGAFAGVVGFDVLLETIQEDILAIDIPPGGSAFLINQRGDVLLHNTLLSRQGQWDQPIATDNLLNDANPQVRTIAGRMTRAEQGVERLTLQGEEVYLAFAPISSAEWSVGIVIPVAEVTGLAQQVSEVISLRQEVLSGQIVLVIILCVIVVSVLSMPAASILTRPLRELQAAAQRVAAGDLTYRVPEAGDYEIAHVGHSFNTMTDALHEKINELELNLRQLAALNEMSNQFRTIGSVREQLDAIPKGVCACLGFERAVLYLIEQRHLRAVSAWINTGDADQIARLLADAASIPLESDTMSADVVRSGQAVIISDVAPHSAPANAVQAPLFGREKRVIGLLVASFDAAGRAPTPRDAAQLMTFAGMSGLALENTMLYAGLERQVAQRTAELRAALARAQEADRLKGQFLAAVSHELRTPLNAIIGFSTVMLDEIDGPITPLQREDLKIINRNGRFLLHLIDELLDLARIEAGKIDLELAPLDMRALIVEVTETVQGLLHNRQIALNLLLPERLPYACGDAARIRQVLLNLLSNAVKFTPQGSITVSARCVAAPENHPGATGSGAVIVRNGQRLHPYIAVSVRDTGIGIAAEDLTRIFEAFNQVRSGNRQHGSGLGLAISRRLIEAHGGRIWVESEPGKGSVFTFILPCAIGVRSDHTRNAGVAGEQAVQHVEVQTALLDNR</sequence>
<feature type="transmembrane region" description="Helical" evidence="14">
    <location>
        <begin position="366"/>
        <end position="388"/>
    </location>
</feature>
<dbReference type="CDD" id="cd16922">
    <property type="entry name" value="HATPase_EvgS-ArcB-TorS-like"/>
    <property type="match status" value="1"/>
</dbReference>
<protein>
    <recommendedName>
        <fullName evidence="13">Circadian input-output histidine kinase CikA</fullName>
        <ecNumber evidence="4">2.7.13.3</ecNumber>
    </recommendedName>
</protein>
<dbReference type="AlphaFoldDB" id="A7NJR7"/>
<keyword evidence="7 17" id="KW-0808">Transferase</keyword>
<dbReference type="Pfam" id="PF00672">
    <property type="entry name" value="HAMP"/>
    <property type="match status" value="1"/>
</dbReference>
<organism evidence="17 18">
    <name type="scientific">Roseiflexus castenholzii (strain DSM 13941 / HLO8)</name>
    <dbReference type="NCBI Taxonomy" id="383372"/>
    <lineage>
        <taxon>Bacteria</taxon>
        <taxon>Bacillati</taxon>
        <taxon>Chloroflexota</taxon>
        <taxon>Chloroflexia</taxon>
        <taxon>Chloroflexales</taxon>
        <taxon>Roseiflexineae</taxon>
        <taxon>Roseiflexaceae</taxon>
        <taxon>Roseiflexus</taxon>
    </lineage>
</organism>
<dbReference type="EMBL" id="CP000804">
    <property type="protein sequence ID" value="ABU57737.1"/>
    <property type="molecule type" value="Genomic_DNA"/>
</dbReference>
<evidence type="ECO:0000256" key="14">
    <source>
        <dbReference type="SAM" id="Phobius"/>
    </source>
</evidence>
<dbReference type="STRING" id="383372.Rcas_1645"/>
<gene>
    <name evidence="17" type="ordered locus">Rcas_1645</name>
</gene>
<dbReference type="HOGENOM" id="CLU_332286_0_0_0"/>
<dbReference type="GO" id="GO:0005886">
    <property type="term" value="C:plasma membrane"/>
    <property type="evidence" value="ECO:0007669"/>
    <property type="project" value="UniProtKB-SubCell"/>
</dbReference>
<keyword evidence="18" id="KW-1185">Reference proteome</keyword>
<dbReference type="CDD" id="cd06225">
    <property type="entry name" value="HAMP"/>
    <property type="match status" value="1"/>
</dbReference>
<dbReference type="SMART" id="SM00387">
    <property type="entry name" value="HATPase_c"/>
    <property type="match status" value="1"/>
</dbReference>
<evidence type="ECO:0000256" key="3">
    <source>
        <dbReference type="ARBA" id="ARBA00006402"/>
    </source>
</evidence>
<dbReference type="InterPro" id="IPR003660">
    <property type="entry name" value="HAMP_dom"/>
</dbReference>
<dbReference type="Pfam" id="PF01590">
    <property type="entry name" value="GAF"/>
    <property type="match status" value="1"/>
</dbReference>
<dbReference type="PANTHER" id="PTHR43047">
    <property type="entry name" value="TWO-COMPONENT HISTIDINE PROTEIN KINASE"/>
    <property type="match status" value="1"/>
</dbReference>
<reference evidence="17 18" key="1">
    <citation type="submission" date="2007-08" db="EMBL/GenBank/DDBJ databases">
        <title>Complete sequence of Roseiflexus castenholzii DSM 13941.</title>
        <authorList>
            <consortium name="US DOE Joint Genome Institute"/>
            <person name="Copeland A."/>
            <person name="Lucas S."/>
            <person name="Lapidus A."/>
            <person name="Barry K."/>
            <person name="Glavina del Rio T."/>
            <person name="Dalin E."/>
            <person name="Tice H."/>
            <person name="Pitluck S."/>
            <person name="Thompson L.S."/>
            <person name="Brettin T."/>
            <person name="Bruce D."/>
            <person name="Detter J.C."/>
            <person name="Han C."/>
            <person name="Tapia R."/>
            <person name="Schmutz J."/>
            <person name="Larimer F."/>
            <person name="Land M."/>
            <person name="Hauser L."/>
            <person name="Kyrpides N."/>
            <person name="Mikhailova N."/>
            <person name="Bryant D.A."/>
            <person name="Hanada S."/>
            <person name="Tsukatani Y."/>
            <person name="Richardson P."/>
        </authorList>
    </citation>
    <scope>NUCLEOTIDE SEQUENCE [LARGE SCALE GENOMIC DNA]</scope>
    <source>
        <strain evidence="18">DSM 13941 / HLO8</strain>
    </source>
</reference>
<keyword evidence="10 14" id="KW-1133">Transmembrane helix</keyword>
<dbReference type="SMART" id="SM00065">
    <property type="entry name" value="GAF"/>
    <property type="match status" value="1"/>
</dbReference>
<dbReference type="Gene3D" id="6.10.340.10">
    <property type="match status" value="1"/>
</dbReference>
<dbReference type="InterPro" id="IPR029016">
    <property type="entry name" value="GAF-like_dom_sf"/>
</dbReference>
<dbReference type="Gene3D" id="3.30.565.10">
    <property type="entry name" value="Histidine kinase-like ATPase, C-terminal domain"/>
    <property type="match status" value="1"/>
</dbReference>
<dbReference type="SUPFAM" id="SSF55874">
    <property type="entry name" value="ATPase domain of HSP90 chaperone/DNA topoisomerase II/histidine kinase"/>
    <property type="match status" value="1"/>
</dbReference>
<proteinExistence type="inferred from homology"/>
<dbReference type="InterPro" id="IPR033479">
    <property type="entry name" value="dCache_1"/>
</dbReference>
<dbReference type="InterPro" id="IPR005467">
    <property type="entry name" value="His_kinase_dom"/>
</dbReference>
<evidence type="ECO:0000256" key="2">
    <source>
        <dbReference type="ARBA" id="ARBA00004651"/>
    </source>
</evidence>
<keyword evidence="12 14" id="KW-0472">Membrane</keyword>
<dbReference type="EC" id="2.7.13.3" evidence="4"/>
<evidence type="ECO:0000259" key="16">
    <source>
        <dbReference type="PROSITE" id="PS50885"/>
    </source>
</evidence>
<keyword evidence="5" id="KW-1003">Cell membrane</keyword>
<evidence type="ECO:0000256" key="9">
    <source>
        <dbReference type="ARBA" id="ARBA00022777"/>
    </source>
</evidence>
<feature type="domain" description="Histidine kinase" evidence="15">
    <location>
        <begin position="636"/>
        <end position="875"/>
    </location>
</feature>
<dbReference type="SUPFAM" id="SSF103190">
    <property type="entry name" value="Sensory domain-like"/>
    <property type="match status" value="1"/>
</dbReference>
<dbReference type="InterPro" id="IPR003018">
    <property type="entry name" value="GAF"/>
</dbReference>
<evidence type="ECO:0000256" key="12">
    <source>
        <dbReference type="ARBA" id="ARBA00023136"/>
    </source>
</evidence>
<feature type="domain" description="HAMP" evidence="16">
    <location>
        <begin position="386"/>
        <end position="438"/>
    </location>
</feature>
<keyword evidence="9 17" id="KW-0418">Kinase</keyword>
<dbReference type="Gene3D" id="1.10.287.130">
    <property type="match status" value="1"/>
</dbReference>
<dbReference type="PRINTS" id="PR00344">
    <property type="entry name" value="BCTRLSENSOR"/>
</dbReference>
<evidence type="ECO:0000256" key="5">
    <source>
        <dbReference type="ARBA" id="ARBA00022475"/>
    </source>
</evidence>
<dbReference type="CDD" id="cd12913">
    <property type="entry name" value="PDC1_MCP_like"/>
    <property type="match status" value="1"/>
</dbReference>
<dbReference type="InterPro" id="IPR036097">
    <property type="entry name" value="HisK_dim/P_sf"/>
</dbReference>
<dbReference type="eggNOG" id="COG3850">
    <property type="taxonomic scope" value="Bacteria"/>
</dbReference>
<evidence type="ECO:0000256" key="6">
    <source>
        <dbReference type="ARBA" id="ARBA00022553"/>
    </source>
</evidence>
<dbReference type="SMART" id="SM00304">
    <property type="entry name" value="HAMP"/>
    <property type="match status" value="1"/>
</dbReference>
<comment type="subcellular location">
    <subcellularLocation>
        <location evidence="2">Cell membrane</location>
        <topology evidence="2">Multi-pass membrane protein</topology>
    </subcellularLocation>
</comment>
<dbReference type="SMART" id="SM00388">
    <property type="entry name" value="HisKA"/>
    <property type="match status" value="1"/>
</dbReference>
<dbReference type="Pfam" id="PF00512">
    <property type="entry name" value="HisKA"/>
    <property type="match status" value="1"/>
</dbReference>
<evidence type="ECO:0000256" key="7">
    <source>
        <dbReference type="ARBA" id="ARBA00022679"/>
    </source>
</evidence>
<dbReference type="Gene3D" id="3.30.450.40">
    <property type="match status" value="1"/>
</dbReference>
<dbReference type="InterPro" id="IPR004358">
    <property type="entry name" value="Sig_transdc_His_kin-like_C"/>
</dbReference>
<dbReference type="SUPFAM" id="SSF158472">
    <property type="entry name" value="HAMP domain-like"/>
    <property type="match status" value="1"/>
</dbReference>
<dbReference type="Proteomes" id="UP000000263">
    <property type="component" value="Chromosome"/>
</dbReference>
<dbReference type="InterPro" id="IPR036890">
    <property type="entry name" value="HATPase_C_sf"/>
</dbReference>
<evidence type="ECO:0000259" key="15">
    <source>
        <dbReference type="PROSITE" id="PS50109"/>
    </source>
</evidence>
<dbReference type="SUPFAM" id="SSF55781">
    <property type="entry name" value="GAF domain-like"/>
    <property type="match status" value="1"/>
</dbReference>
<evidence type="ECO:0000256" key="4">
    <source>
        <dbReference type="ARBA" id="ARBA00012438"/>
    </source>
</evidence>
<evidence type="ECO:0000256" key="8">
    <source>
        <dbReference type="ARBA" id="ARBA00022692"/>
    </source>
</evidence>
<dbReference type="Pfam" id="PF02743">
    <property type="entry name" value="dCache_1"/>
    <property type="match status" value="1"/>
</dbReference>
<evidence type="ECO:0000256" key="10">
    <source>
        <dbReference type="ARBA" id="ARBA00022989"/>
    </source>
</evidence>
<keyword evidence="11" id="KW-0902">Two-component regulatory system</keyword>
<dbReference type="InterPro" id="IPR003661">
    <property type="entry name" value="HisK_dim/P_dom"/>
</dbReference>
<dbReference type="CDD" id="cd12912">
    <property type="entry name" value="PDC2_MCP_like"/>
    <property type="match status" value="1"/>
</dbReference>
<keyword evidence="6" id="KW-0597">Phosphoprotein</keyword>
<comment type="catalytic activity">
    <reaction evidence="1">
        <text>ATP + protein L-histidine = ADP + protein N-phospho-L-histidine.</text>
        <dbReference type="EC" id="2.7.13.3"/>
    </reaction>
</comment>
<dbReference type="CDD" id="cd00082">
    <property type="entry name" value="HisKA"/>
    <property type="match status" value="1"/>
</dbReference>
<dbReference type="PROSITE" id="PS50885">
    <property type="entry name" value="HAMP"/>
    <property type="match status" value="1"/>
</dbReference>
<dbReference type="KEGG" id="rca:Rcas_1645"/>
<dbReference type="Pfam" id="PF02518">
    <property type="entry name" value="HATPase_c"/>
    <property type="match status" value="1"/>
</dbReference>
<name>A7NJR7_ROSCS</name>
<dbReference type="SUPFAM" id="SSF47384">
    <property type="entry name" value="Homodimeric domain of signal transducing histidine kinase"/>
    <property type="match status" value="1"/>
</dbReference>
<dbReference type="InterPro" id="IPR029151">
    <property type="entry name" value="Sensor-like_sf"/>
</dbReference>
<dbReference type="eggNOG" id="COG2205">
    <property type="taxonomic scope" value="Bacteria"/>
</dbReference>